<evidence type="ECO:0000256" key="1">
    <source>
        <dbReference type="ARBA" id="ARBA00004141"/>
    </source>
</evidence>
<keyword evidence="8" id="KW-1185">Reference proteome</keyword>
<evidence type="ECO:0000259" key="6">
    <source>
        <dbReference type="Pfam" id="PF00999"/>
    </source>
</evidence>
<reference evidence="7 8" key="1">
    <citation type="submission" date="2020-03" db="EMBL/GenBank/DDBJ databases">
        <title>WGS of the type strain of Planosporangium spp.</title>
        <authorList>
            <person name="Thawai C."/>
        </authorList>
    </citation>
    <scope>NUCLEOTIDE SEQUENCE [LARGE SCALE GENOMIC DNA]</scope>
    <source>
        <strain evidence="7 8">TBRC 5610</strain>
    </source>
</reference>
<evidence type="ECO:0000313" key="7">
    <source>
        <dbReference type="EMBL" id="NJC73331.1"/>
    </source>
</evidence>
<accession>A0ABX0Y5F1</accession>
<protein>
    <recommendedName>
        <fullName evidence="6">Cation/H+ exchanger transmembrane domain-containing protein</fullName>
    </recommendedName>
</protein>
<dbReference type="RefSeq" id="WP_167928234.1">
    <property type="nucleotide sequence ID" value="NZ_JAATVY010000028.1"/>
</dbReference>
<dbReference type="EMBL" id="JAATVY010000028">
    <property type="protein sequence ID" value="NJC73331.1"/>
    <property type="molecule type" value="Genomic_DNA"/>
</dbReference>
<name>A0ABX0Y5F1_9ACTN</name>
<feature type="transmembrane region" description="Helical" evidence="5">
    <location>
        <begin position="80"/>
        <end position="105"/>
    </location>
</feature>
<dbReference type="InterPro" id="IPR006153">
    <property type="entry name" value="Cation/H_exchanger_TM"/>
</dbReference>
<evidence type="ECO:0000256" key="5">
    <source>
        <dbReference type="SAM" id="Phobius"/>
    </source>
</evidence>
<evidence type="ECO:0000256" key="4">
    <source>
        <dbReference type="ARBA" id="ARBA00023136"/>
    </source>
</evidence>
<sequence>MAGLELVITLGAAILVGGALAKRFRVAVPVVLLAGGGLLGLAPALRTANLPPQVMLLVFLPALLYWESLNTSVREIRSNLRLIVPLVTVFVIVVAGVVAVVAHAFGLPWGPAWVLRRAEADFRRLRLALIARKRARVVKLRDAHHIDDTVLRRIQAQLDAEELRLSRRDLPD</sequence>
<feature type="transmembrane region" description="Helical" evidence="5">
    <location>
        <begin position="50"/>
        <end position="68"/>
    </location>
</feature>
<organism evidence="7 8">
    <name type="scientific">Planosporangium thailandense</name>
    <dbReference type="NCBI Taxonomy" id="765197"/>
    <lineage>
        <taxon>Bacteria</taxon>
        <taxon>Bacillati</taxon>
        <taxon>Actinomycetota</taxon>
        <taxon>Actinomycetes</taxon>
        <taxon>Micromonosporales</taxon>
        <taxon>Micromonosporaceae</taxon>
        <taxon>Planosporangium</taxon>
    </lineage>
</organism>
<proteinExistence type="predicted"/>
<keyword evidence="2 5" id="KW-0812">Transmembrane</keyword>
<comment type="caution">
    <text evidence="7">The sequence shown here is derived from an EMBL/GenBank/DDBJ whole genome shotgun (WGS) entry which is preliminary data.</text>
</comment>
<gene>
    <name evidence="7" type="ORF">HC031_26945</name>
</gene>
<evidence type="ECO:0000313" key="8">
    <source>
        <dbReference type="Proteomes" id="UP000722989"/>
    </source>
</evidence>
<dbReference type="Proteomes" id="UP000722989">
    <property type="component" value="Unassembled WGS sequence"/>
</dbReference>
<evidence type="ECO:0000256" key="3">
    <source>
        <dbReference type="ARBA" id="ARBA00022989"/>
    </source>
</evidence>
<keyword evidence="3 5" id="KW-1133">Transmembrane helix</keyword>
<dbReference type="Pfam" id="PF00999">
    <property type="entry name" value="Na_H_Exchanger"/>
    <property type="match status" value="1"/>
</dbReference>
<evidence type="ECO:0000256" key="2">
    <source>
        <dbReference type="ARBA" id="ARBA00022692"/>
    </source>
</evidence>
<comment type="subcellular location">
    <subcellularLocation>
        <location evidence="1">Membrane</location>
        <topology evidence="1">Multi-pass membrane protein</topology>
    </subcellularLocation>
</comment>
<keyword evidence="4 5" id="KW-0472">Membrane</keyword>
<feature type="domain" description="Cation/H+ exchanger transmembrane" evidence="6">
    <location>
        <begin position="13"/>
        <end position="109"/>
    </location>
</feature>